<keyword evidence="2" id="KW-0472">Membrane</keyword>
<dbReference type="InterPro" id="IPR001220">
    <property type="entry name" value="Legume_lectin_dom"/>
</dbReference>
<dbReference type="SUPFAM" id="SSF49899">
    <property type="entry name" value="Concanavalin A-like lectins/glucanases"/>
    <property type="match status" value="1"/>
</dbReference>
<feature type="domain" description="Legume lectin" evidence="3">
    <location>
        <begin position="282"/>
        <end position="386"/>
    </location>
</feature>
<feature type="transmembrane region" description="Helical" evidence="2">
    <location>
        <begin position="20"/>
        <end position="38"/>
    </location>
</feature>
<keyword evidence="2" id="KW-0812">Transmembrane</keyword>
<keyword evidence="5" id="KW-1185">Reference proteome</keyword>
<proteinExistence type="predicted"/>
<name>A0ABV0EQU5_9ENTE</name>
<comment type="caution">
    <text evidence="4">The sequence shown here is derived from an EMBL/GenBank/DDBJ whole genome shotgun (WGS) entry which is preliminary data.</text>
</comment>
<keyword evidence="2" id="KW-1133">Transmembrane helix</keyword>
<protein>
    <recommendedName>
        <fullName evidence="3">Legume lectin domain-containing protein</fullName>
    </recommendedName>
</protein>
<evidence type="ECO:0000256" key="1">
    <source>
        <dbReference type="SAM" id="MobiDB-lite"/>
    </source>
</evidence>
<dbReference type="Pfam" id="PF00139">
    <property type="entry name" value="Lectin_legB"/>
    <property type="match status" value="1"/>
</dbReference>
<sequence length="936" mass="103566">MIGGKTYEGGIPVEKKRRRIYRTLAFVLLMIMSVLSFSNHSFAAEETLIQGEQAKLTASTEFSESDDIIDWYFTYTQKVNPEDLYKEIRFQMKFSENLELLGDITEIEKPKETLATDSEGWYYLKENTQSAGENTVYFQTRIIEKKQDYTVTVVPQLFESNQESTGGSFQQMGTQATYTCTVSDKTVANAPNEALADSSKAKNEVAEPNVSEEIGSLARLALPQNLSGDGYGQIPYGAKEISSLFAPVNGAATAISNQRPTNGENDNRPYDLIELSGSSNWISIWSNENNKLDFNKDFSGRVYIQFDKANSDGLAFVLHNDAKGTAAITSAQSKQDGQNLGVYGQYNGKLGKNKFGNPSGTAIQNSIAVEFDMRANVNNDPGDDVGNAFDYKLALPAGKEQHMAYLFPGNPSTYQELLISSGNDGKDNKWNDPYWLSLVARKARLRHYIGDGVEAVQQINGINKGWYEFRFDYEKGKGLNYFLSNPVNGSRTTTVTIPEKDLITNLNLAATNNTAYWGFTAANGAALGTTRFVFTETPVELASDLKNDVKNVEGSSVQVGALDDLGPTYLPDGDSVVFESAYELTESDRDFTLNQWSAQVKPEHVEIPENHEVTISYQVDDYPSSQITGKIDEAGQIVLDSGDLTIEAGHKVKWQVTLPTKKLEGEEAVKSSFYSTVTGHFGLDTENQNFDSNSSYFWIKKVDRPPVIANLTTTSSDQTFTDFKDKFGIVFDYADDDAQPEELTYELKINDQSFQTGTLQDPVKEQFTIEEDQAIDLLNGGAFVRGENTLSLTITDATGLQDTQTLTFQVKGYLGYETLTDRFAWKTSKDKLSSSKKNQSRTSEMQIKGRDTLSDNSQSRITAKASAIQTTTGETIPASDLVFLQDKAELELPEVSLSMNQLYKYSTSEGLLLKLSDQSPTGTYSGTITWAITDAP</sequence>
<gene>
    <name evidence="4" type="ORF">JZO67_001820</name>
</gene>
<dbReference type="EMBL" id="JAFREL020000001">
    <property type="protein sequence ID" value="MEO1769869.1"/>
    <property type="molecule type" value="Genomic_DNA"/>
</dbReference>
<evidence type="ECO:0000313" key="5">
    <source>
        <dbReference type="Proteomes" id="UP000664357"/>
    </source>
</evidence>
<feature type="region of interest" description="Disordered" evidence="1">
    <location>
        <begin position="834"/>
        <end position="858"/>
    </location>
</feature>
<evidence type="ECO:0000256" key="2">
    <source>
        <dbReference type="SAM" id="Phobius"/>
    </source>
</evidence>
<organism evidence="4 5">
    <name type="scientific">Candidatus Enterococcus ferrettii</name>
    <dbReference type="NCBI Taxonomy" id="2815324"/>
    <lineage>
        <taxon>Bacteria</taxon>
        <taxon>Bacillati</taxon>
        <taxon>Bacillota</taxon>
        <taxon>Bacilli</taxon>
        <taxon>Lactobacillales</taxon>
        <taxon>Enterococcaceae</taxon>
        <taxon>Enterococcus</taxon>
    </lineage>
</organism>
<dbReference type="InterPro" id="IPR013320">
    <property type="entry name" value="ConA-like_dom_sf"/>
</dbReference>
<reference evidence="4 5" key="1">
    <citation type="submission" date="2024-02" db="EMBL/GenBank/DDBJ databases">
        <title>The Genome Sequence of Enterococcus sp. DIV0159.</title>
        <authorList>
            <person name="Earl A."/>
            <person name="Manson A."/>
            <person name="Gilmore M."/>
            <person name="Sanders J."/>
            <person name="Shea T."/>
            <person name="Howe W."/>
            <person name="Livny J."/>
            <person name="Cuomo C."/>
            <person name="Neafsey D."/>
            <person name="Birren B."/>
        </authorList>
    </citation>
    <scope>NUCLEOTIDE SEQUENCE [LARGE SCALE GENOMIC DNA]</scope>
    <source>
        <strain evidence="4 5">665A</strain>
    </source>
</reference>
<dbReference type="Proteomes" id="UP000664357">
    <property type="component" value="Unassembled WGS sequence"/>
</dbReference>
<dbReference type="Gene3D" id="2.60.120.200">
    <property type="match status" value="1"/>
</dbReference>
<accession>A0ABV0EQU5</accession>
<evidence type="ECO:0000259" key="3">
    <source>
        <dbReference type="Pfam" id="PF00139"/>
    </source>
</evidence>
<evidence type="ECO:0000313" key="4">
    <source>
        <dbReference type="EMBL" id="MEO1769869.1"/>
    </source>
</evidence>